<feature type="transmembrane region" description="Helical" evidence="1">
    <location>
        <begin position="6"/>
        <end position="25"/>
    </location>
</feature>
<reference evidence="2" key="1">
    <citation type="submission" date="2023-07" db="EMBL/GenBank/DDBJ databases">
        <title>Genome content predicts the carbon catabolic preferences of heterotrophic bacteria.</title>
        <authorList>
            <person name="Gralka M."/>
        </authorList>
    </citation>
    <scope>NUCLEOTIDE SEQUENCE</scope>
    <source>
        <strain evidence="2">E2R20</strain>
    </source>
</reference>
<dbReference type="AlphaFoldDB" id="A0AAW7YMA4"/>
<evidence type="ECO:0000313" key="3">
    <source>
        <dbReference type="Proteomes" id="UP001170310"/>
    </source>
</evidence>
<dbReference type="Proteomes" id="UP001170310">
    <property type="component" value="Unassembled WGS sequence"/>
</dbReference>
<evidence type="ECO:0000313" key="2">
    <source>
        <dbReference type="EMBL" id="MDO6572639.1"/>
    </source>
</evidence>
<keyword evidence="3" id="KW-1185">Reference proteome</keyword>
<comment type="caution">
    <text evidence="2">The sequence shown here is derived from an EMBL/GenBank/DDBJ whole genome shotgun (WGS) entry which is preliminary data.</text>
</comment>
<keyword evidence="1" id="KW-0812">Transmembrane</keyword>
<protein>
    <submittedName>
        <fullName evidence="2">Uncharacterized protein</fullName>
    </submittedName>
</protein>
<keyword evidence="1" id="KW-0472">Membrane</keyword>
<accession>A0AAW7YMA4</accession>
<dbReference type="EMBL" id="JAUOQO010000001">
    <property type="protein sequence ID" value="MDO6572639.1"/>
    <property type="molecule type" value="Genomic_DNA"/>
</dbReference>
<sequence length="74" mass="8473">MKVLGYLMSFLLMIIVTYNILRFVLVFIENGLHKDFGMEMLLHNSYIVNGSLICTLILIVALEIINHAIGEDKF</sequence>
<gene>
    <name evidence="2" type="ORF">Q4528_00540</name>
</gene>
<organism evidence="2 3">
    <name type="scientific">Staphylococcus pasteuri_A</name>
    <dbReference type="NCBI Taxonomy" id="3062664"/>
    <lineage>
        <taxon>Bacteria</taxon>
        <taxon>Bacillati</taxon>
        <taxon>Bacillota</taxon>
        <taxon>Bacilli</taxon>
        <taxon>Bacillales</taxon>
        <taxon>Staphylococcaceae</taxon>
        <taxon>Staphylococcus</taxon>
    </lineage>
</organism>
<name>A0AAW7YMA4_9STAP</name>
<keyword evidence="1" id="KW-1133">Transmembrane helix</keyword>
<feature type="transmembrane region" description="Helical" evidence="1">
    <location>
        <begin position="46"/>
        <end position="69"/>
    </location>
</feature>
<evidence type="ECO:0000256" key="1">
    <source>
        <dbReference type="SAM" id="Phobius"/>
    </source>
</evidence>
<proteinExistence type="predicted"/>